<dbReference type="Ensembl" id="ENSOTST00005120771.1">
    <property type="protein sequence ID" value="ENSOTSP00005105674.1"/>
    <property type="gene ID" value="ENSOTSG00005050369.1"/>
</dbReference>
<dbReference type="AlphaFoldDB" id="A0AAZ3QPC4"/>
<sequence length="236" mass="26939">MFLGDSVHLHGKEGIHLITLHNILEYMQNTIIQTEAADFVKINICVILKTFGHDCISTVKRVLHQHNLKGRSERKKSLFQNCHKKGLQLHIGTKIVVSGEMSSGLMKQKIELFGHNDHRYVWRKKEDACKPKNTIPTVNHGDGSIMLWGCFAAGGTGALHKIDSIMREENYVRQEKYVDILKQHLKISVRKLKLGHKWVFQMDNDPKHSSKVVQNGLRTTKSKDWSGHHKALTSIP</sequence>
<dbReference type="Proteomes" id="UP000694402">
    <property type="component" value="Unassembled WGS sequence"/>
</dbReference>
<protein>
    <recommendedName>
        <fullName evidence="3">Transposase</fullName>
    </recommendedName>
</protein>
<organism evidence="1 2">
    <name type="scientific">Oncorhynchus tshawytscha</name>
    <name type="common">Chinook salmon</name>
    <name type="synonym">Salmo tshawytscha</name>
    <dbReference type="NCBI Taxonomy" id="74940"/>
    <lineage>
        <taxon>Eukaryota</taxon>
        <taxon>Metazoa</taxon>
        <taxon>Chordata</taxon>
        <taxon>Craniata</taxon>
        <taxon>Vertebrata</taxon>
        <taxon>Euteleostomi</taxon>
        <taxon>Actinopterygii</taxon>
        <taxon>Neopterygii</taxon>
        <taxon>Teleostei</taxon>
        <taxon>Protacanthopterygii</taxon>
        <taxon>Salmoniformes</taxon>
        <taxon>Salmonidae</taxon>
        <taxon>Salmoninae</taxon>
        <taxon>Oncorhynchus</taxon>
    </lineage>
</organism>
<dbReference type="InterPro" id="IPR036397">
    <property type="entry name" value="RNaseH_sf"/>
</dbReference>
<reference evidence="1" key="2">
    <citation type="submission" date="2025-05" db="UniProtKB">
        <authorList>
            <consortium name="Ensembl"/>
        </authorList>
    </citation>
    <scope>IDENTIFICATION</scope>
</reference>
<evidence type="ECO:0000313" key="1">
    <source>
        <dbReference type="Ensembl" id="ENSOTSP00005131162.1"/>
    </source>
</evidence>
<evidence type="ECO:0008006" key="3">
    <source>
        <dbReference type="Google" id="ProtNLM"/>
    </source>
</evidence>
<reference evidence="2" key="1">
    <citation type="journal article" date="2018" name="PLoS ONE">
        <title>Chinook salmon (Oncorhynchus tshawytscha) genome and transcriptome.</title>
        <authorList>
            <person name="Christensen K.A."/>
            <person name="Leong J.S."/>
            <person name="Sakhrani D."/>
            <person name="Biagi C.A."/>
            <person name="Minkley D.R."/>
            <person name="Withler R.E."/>
            <person name="Rondeau E.B."/>
            <person name="Koop B.F."/>
            <person name="Devlin R.H."/>
        </authorList>
    </citation>
    <scope>NUCLEOTIDE SEQUENCE [LARGE SCALE GENOMIC DNA]</scope>
</reference>
<keyword evidence="2" id="KW-1185">Reference proteome</keyword>
<proteinExistence type="predicted"/>
<dbReference type="GeneTree" id="ENSGT01150000286979"/>
<accession>A0AAZ3QPC4</accession>
<evidence type="ECO:0000313" key="2">
    <source>
        <dbReference type="Proteomes" id="UP000694402"/>
    </source>
</evidence>
<dbReference type="Ensembl" id="ENSOTST00005172841.1">
    <property type="protein sequence ID" value="ENSOTSP00005131162.1"/>
    <property type="gene ID" value="ENSOTSG00005050369.1"/>
</dbReference>
<dbReference type="GO" id="GO:0003676">
    <property type="term" value="F:nucleic acid binding"/>
    <property type="evidence" value="ECO:0007669"/>
    <property type="project" value="InterPro"/>
</dbReference>
<name>A0AAZ3QPC4_ONCTS</name>
<dbReference type="Gene3D" id="3.30.420.10">
    <property type="entry name" value="Ribonuclease H-like superfamily/Ribonuclease H"/>
    <property type="match status" value="1"/>
</dbReference>